<dbReference type="AlphaFoldDB" id="A0A097CRX5"/>
<accession>A0A097CRX5</accession>
<name>A0A097CRX5_9ACTN</name>
<dbReference type="EMBL" id="KF826643">
    <property type="protein sequence ID" value="AIS85427.1"/>
    <property type="molecule type" value="Genomic_DNA"/>
</dbReference>
<evidence type="ECO:0000313" key="2">
    <source>
        <dbReference type="EMBL" id="AIS85427.1"/>
    </source>
</evidence>
<evidence type="ECO:0000256" key="1">
    <source>
        <dbReference type="SAM" id="MobiDB-lite"/>
    </source>
</evidence>
<gene>
    <name evidence="2" type="ORF">VASRM7_189</name>
</gene>
<feature type="compositionally biased region" description="Basic and acidic residues" evidence="1">
    <location>
        <begin position="36"/>
        <end position="46"/>
    </location>
</feature>
<protein>
    <submittedName>
        <fullName evidence="2">Uncharacterized protein</fullName>
    </submittedName>
</protein>
<sequence>MILLTITRRLLIGPLSPVVAPAASPDAPVTLPADLSPDRQRRPSIR</sequence>
<organism evidence="2">
    <name type="scientific">Verrucosispora sp. MS100047</name>
    <dbReference type="NCBI Taxonomy" id="1410949"/>
    <lineage>
        <taxon>Bacteria</taxon>
        <taxon>Bacillati</taxon>
        <taxon>Actinomycetota</taxon>
        <taxon>Actinomycetes</taxon>
        <taxon>Micromonosporales</taxon>
        <taxon>Micromonosporaceae</taxon>
        <taxon>Micromonospora</taxon>
    </lineage>
</organism>
<proteinExistence type="predicted"/>
<feature type="compositionally biased region" description="Low complexity" evidence="1">
    <location>
        <begin position="19"/>
        <end position="29"/>
    </location>
</feature>
<feature type="region of interest" description="Disordered" evidence="1">
    <location>
        <begin position="19"/>
        <end position="46"/>
    </location>
</feature>
<reference evidence="2" key="1">
    <citation type="journal article" date="2016" name="Appl. Microbiol. Biotechnol.">
        <title>Anti-MRSA and anti-TB metabolites from marine-derived Verrucosispora sp. MS100047.</title>
        <authorList>
            <person name="Huang P."/>
            <person name="Xie F."/>
            <person name="Ren B."/>
            <person name="Wang Q."/>
            <person name="Wang J."/>
            <person name="Wang Q."/>
            <person name="Abdel-Mageed W.M."/>
            <person name="Liu M."/>
            <person name="Han J."/>
            <person name="Oyeleye A."/>
            <person name="Shen J."/>
            <person name="Song F."/>
            <person name="Dai H."/>
            <person name="Liu X."/>
            <person name="Zhang L."/>
        </authorList>
    </citation>
    <scope>NUCLEOTIDE SEQUENCE</scope>
    <source>
        <strain evidence="2">MS100047</strain>
    </source>
</reference>